<protein>
    <submittedName>
        <fullName evidence="1">Uncharacterized protein</fullName>
    </submittedName>
</protein>
<keyword evidence="2" id="KW-1185">Reference proteome</keyword>
<accession>A0A4R4ZS47</accession>
<reference evidence="1 2" key="1">
    <citation type="submission" date="2019-03" db="EMBL/GenBank/DDBJ databases">
        <title>Draft genome sequences of novel Actinobacteria.</title>
        <authorList>
            <person name="Sahin N."/>
            <person name="Ay H."/>
            <person name="Saygin H."/>
        </authorList>
    </citation>
    <scope>NUCLEOTIDE SEQUENCE [LARGE SCALE GENOMIC DNA]</scope>
    <source>
        <strain evidence="1 2">JCM 13523</strain>
    </source>
</reference>
<dbReference type="RefSeq" id="WP_132166733.1">
    <property type="nucleotide sequence ID" value="NZ_SMKX01000019.1"/>
</dbReference>
<comment type="caution">
    <text evidence="1">The sequence shown here is derived from an EMBL/GenBank/DDBJ whole genome shotgun (WGS) entry which is preliminary data.</text>
</comment>
<name>A0A4R4ZS47_9ACTN</name>
<dbReference type="AlphaFoldDB" id="A0A4R4ZS47"/>
<dbReference type="OrthoDB" id="5194954at2"/>
<dbReference type="Proteomes" id="UP000295124">
    <property type="component" value="Unassembled WGS sequence"/>
</dbReference>
<dbReference type="EMBL" id="SMKX01000019">
    <property type="protein sequence ID" value="TDD60924.1"/>
    <property type="molecule type" value="Genomic_DNA"/>
</dbReference>
<sequence>MTIHEELQRTRTALLALEKSLMSLRNHLGAHIDVLRLLDDLERCTTDLRRLEDQIITPAHRELIVIPDDDRDHGLWGAGDVDHEGVGAPGRRAP</sequence>
<evidence type="ECO:0000313" key="2">
    <source>
        <dbReference type="Proteomes" id="UP000295124"/>
    </source>
</evidence>
<evidence type="ECO:0000313" key="1">
    <source>
        <dbReference type="EMBL" id="TDD60924.1"/>
    </source>
</evidence>
<gene>
    <name evidence="1" type="ORF">E1263_08970</name>
</gene>
<proteinExistence type="predicted"/>
<organism evidence="1 2">
    <name type="scientific">Kribbella antibiotica</name>
    <dbReference type="NCBI Taxonomy" id="190195"/>
    <lineage>
        <taxon>Bacteria</taxon>
        <taxon>Bacillati</taxon>
        <taxon>Actinomycetota</taxon>
        <taxon>Actinomycetes</taxon>
        <taxon>Propionibacteriales</taxon>
        <taxon>Kribbellaceae</taxon>
        <taxon>Kribbella</taxon>
    </lineage>
</organism>